<dbReference type="EMBL" id="CAADIW010000007">
    <property type="protein sequence ID" value="VFS16925.1"/>
    <property type="molecule type" value="Genomic_DNA"/>
</dbReference>
<dbReference type="Gene3D" id="3.40.50.1980">
    <property type="entry name" value="Nitrogenase molybdenum iron protein domain"/>
    <property type="match status" value="1"/>
</dbReference>
<organism evidence="3 4">
    <name type="scientific">Enterobacter cancerogenus</name>
    <dbReference type="NCBI Taxonomy" id="69218"/>
    <lineage>
        <taxon>Bacteria</taxon>
        <taxon>Pseudomonadati</taxon>
        <taxon>Pseudomonadota</taxon>
        <taxon>Gammaproteobacteria</taxon>
        <taxon>Enterobacterales</taxon>
        <taxon>Enterobacteriaceae</taxon>
        <taxon>Enterobacter</taxon>
        <taxon>Enterobacter cloacae complex</taxon>
    </lineage>
</organism>
<dbReference type="PANTHER" id="PTHR30532:SF24">
    <property type="entry name" value="FERRIC ENTEROBACTIN-BINDING PERIPLASMIC PROTEIN FEPB"/>
    <property type="match status" value="1"/>
</dbReference>
<gene>
    <name evidence="3" type="primary">fepB_2</name>
    <name evidence="3" type="ORF">NCTC12126_01586</name>
</gene>
<dbReference type="Proteomes" id="UP000351155">
    <property type="component" value="Unassembled WGS sequence"/>
</dbReference>
<evidence type="ECO:0000256" key="1">
    <source>
        <dbReference type="ARBA" id="ARBA00022448"/>
    </source>
</evidence>
<accession>A0A484X3B4</accession>
<reference evidence="3 4" key="1">
    <citation type="submission" date="2019-03" db="EMBL/GenBank/DDBJ databases">
        <authorList>
            <consortium name="Pathogen Informatics"/>
        </authorList>
    </citation>
    <scope>NUCLEOTIDE SEQUENCE [LARGE SCALE GENOMIC DNA]</scope>
    <source>
        <strain evidence="3 4">NCTC12126</strain>
    </source>
</reference>
<evidence type="ECO:0000256" key="2">
    <source>
        <dbReference type="ARBA" id="ARBA00022729"/>
    </source>
</evidence>
<proteinExistence type="predicted"/>
<dbReference type="AlphaFoldDB" id="A0A484X3B4"/>
<dbReference type="GO" id="GO:0030288">
    <property type="term" value="C:outer membrane-bounded periplasmic space"/>
    <property type="evidence" value="ECO:0007669"/>
    <property type="project" value="TreeGrafter"/>
</dbReference>
<evidence type="ECO:0000313" key="4">
    <source>
        <dbReference type="Proteomes" id="UP000351155"/>
    </source>
</evidence>
<protein>
    <submittedName>
        <fullName evidence="3">Iron-enterobactin transporter periplasmic binding protein</fullName>
    </submittedName>
</protein>
<evidence type="ECO:0000313" key="3">
    <source>
        <dbReference type="EMBL" id="VFS16925.1"/>
    </source>
</evidence>
<dbReference type="PANTHER" id="PTHR30532">
    <property type="entry name" value="IRON III DICITRATE-BINDING PERIPLASMIC PROTEIN"/>
    <property type="match status" value="1"/>
</dbReference>
<keyword evidence="1" id="KW-0813">Transport</keyword>
<dbReference type="InterPro" id="IPR051313">
    <property type="entry name" value="Bact_iron-sidero_bind"/>
</dbReference>
<name>A0A484X3B4_9ENTR</name>
<keyword evidence="2" id="KW-0732">Signal</keyword>
<sequence>MNAIVYTAAAHSANLWTPESAQGKLLHQLGFTLADLPAGLQTSKSQGKRHDIIQLGGEKPGDGLNGEGLFLFAGDQKDVEAIYANPLLAHLPSVKNKRVWALGTETFRLDYYSAMLVLQRLEAIFR</sequence>
<dbReference type="SUPFAM" id="SSF53807">
    <property type="entry name" value="Helical backbone' metal receptor"/>
    <property type="match status" value="1"/>
</dbReference>